<evidence type="ECO:0000256" key="6">
    <source>
        <dbReference type="ARBA" id="ARBA00022989"/>
    </source>
</evidence>
<dbReference type="GO" id="GO:0055085">
    <property type="term" value="P:transmembrane transport"/>
    <property type="evidence" value="ECO:0007669"/>
    <property type="project" value="InterPro"/>
</dbReference>
<dbReference type="PANTHER" id="PTHR36838">
    <property type="entry name" value="AUXIN EFFLUX CARRIER FAMILY PROTEIN"/>
    <property type="match status" value="1"/>
</dbReference>
<dbReference type="EMBL" id="UHDS01000001">
    <property type="protein sequence ID" value="SUM53950.1"/>
    <property type="molecule type" value="Genomic_DNA"/>
</dbReference>
<keyword evidence="5 8" id="KW-0812">Transmembrane</keyword>
<feature type="transmembrane region" description="Helical" evidence="8">
    <location>
        <begin position="6"/>
        <end position="23"/>
    </location>
</feature>
<evidence type="ECO:0000256" key="4">
    <source>
        <dbReference type="ARBA" id="ARBA00022475"/>
    </source>
</evidence>
<evidence type="ECO:0000313" key="10">
    <source>
        <dbReference type="Proteomes" id="UP000254412"/>
    </source>
</evidence>
<dbReference type="Proteomes" id="UP000254412">
    <property type="component" value="Unassembled WGS sequence"/>
</dbReference>
<sequence>MFIFILLEVILPILLLILLGFLLQMKFSFELKHFSALITYCLMPASVFVNIYQIQIDIALLLNILYYIIIFSVVLILIGNVLSKILRLNKGESAALKNSISLMNSGNYGLPVSQLIFSQNPIGVSVQIFTLVFQNLLTYSYGMYNLLSASKSMADITRGFLRLPVFHALLLGVICQVFTIDLPHTLLIPLNQLSDGFVAIALILLGAQLARIKINFFHRVITWSLIGRLLLSPLVSLAVIYLLGLDGVVAQSLFIASSFPTSRNTSTIAMEYQIEPELHAQIVLFSTLFSVFTVTIVIFLSRILF</sequence>
<name>A0A380GJY1_9STAP</name>
<evidence type="ECO:0000256" key="5">
    <source>
        <dbReference type="ARBA" id="ARBA00022692"/>
    </source>
</evidence>
<feature type="transmembrane region" description="Helical" evidence="8">
    <location>
        <begin position="186"/>
        <end position="205"/>
    </location>
</feature>
<feature type="transmembrane region" description="Helical" evidence="8">
    <location>
        <begin position="160"/>
        <end position="180"/>
    </location>
</feature>
<evidence type="ECO:0000256" key="7">
    <source>
        <dbReference type="ARBA" id="ARBA00023136"/>
    </source>
</evidence>
<reference evidence="9 10" key="1">
    <citation type="submission" date="2018-06" db="EMBL/GenBank/DDBJ databases">
        <authorList>
            <consortium name="Pathogen Informatics"/>
            <person name="Doyle S."/>
        </authorList>
    </citation>
    <scope>NUCLEOTIDE SEQUENCE [LARGE SCALE GENOMIC DNA]</scope>
    <source>
        <strain evidence="9 10">NCTC13834</strain>
    </source>
</reference>
<dbReference type="RefSeq" id="WP_115359552.1">
    <property type="nucleotide sequence ID" value="NZ_BMCF01000001.1"/>
</dbReference>
<proteinExistence type="inferred from homology"/>
<keyword evidence="6 8" id="KW-1133">Transmembrane helix</keyword>
<dbReference type="GO" id="GO:0005886">
    <property type="term" value="C:plasma membrane"/>
    <property type="evidence" value="ECO:0007669"/>
    <property type="project" value="UniProtKB-SubCell"/>
</dbReference>
<dbReference type="InterPro" id="IPR038770">
    <property type="entry name" value="Na+/solute_symporter_sf"/>
</dbReference>
<keyword evidence="4" id="KW-1003">Cell membrane</keyword>
<dbReference type="InterPro" id="IPR004776">
    <property type="entry name" value="Mem_transp_PIN-like"/>
</dbReference>
<evidence type="ECO:0000313" key="9">
    <source>
        <dbReference type="EMBL" id="SUM53950.1"/>
    </source>
</evidence>
<keyword evidence="3" id="KW-0813">Transport</keyword>
<keyword evidence="7 8" id="KW-0472">Membrane</keyword>
<feature type="transmembrane region" description="Helical" evidence="8">
    <location>
        <begin position="278"/>
        <end position="300"/>
    </location>
</feature>
<feature type="transmembrane region" description="Helical" evidence="8">
    <location>
        <begin position="225"/>
        <end position="244"/>
    </location>
</feature>
<feature type="transmembrane region" description="Helical" evidence="8">
    <location>
        <begin position="64"/>
        <end position="82"/>
    </location>
</feature>
<gene>
    <name evidence="9" type="ORF">NCTC13834_00233</name>
</gene>
<accession>A0A380GJY1</accession>
<organism evidence="9 10">
    <name type="scientific">Staphylococcus nepalensis</name>
    <dbReference type="NCBI Taxonomy" id="214473"/>
    <lineage>
        <taxon>Bacteria</taxon>
        <taxon>Bacillati</taxon>
        <taxon>Bacillota</taxon>
        <taxon>Bacilli</taxon>
        <taxon>Bacillales</taxon>
        <taxon>Staphylococcaceae</taxon>
        <taxon>Staphylococcus</taxon>
    </lineage>
</organism>
<dbReference type="Pfam" id="PF03547">
    <property type="entry name" value="Mem_trans"/>
    <property type="match status" value="1"/>
</dbReference>
<dbReference type="Gene3D" id="1.20.1530.20">
    <property type="match status" value="1"/>
</dbReference>
<evidence type="ECO:0000256" key="2">
    <source>
        <dbReference type="ARBA" id="ARBA00010145"/>
    </source>
</evidence>
<comment type="subcellular location">
    <subcellularLocation>
        <location evidence="1">Cell membrane</location>
        <topology evidence="1">Multi-pass membrane protein</topology>
    </subcellularLocation>
</comment>
<evidence type="ECO:0000256" key="3">
    <source>
        <dbReference type="ARBA" id="ARBA00022448"/>
    </source>
</evidence>
<evidence type="ECO:0000256" key="1">
    <source>
        <dbReference type="ARBA" id="ARBA00004651"/>
    </source>
</evidence>
<evidence type="ECO:0000256" key="8">
    <source>
        <dbReference type="SAM" id="Phobius"/>
    </source>
</evidence>
<dbReference type="AlphaFoldDB" id="A0A380GJY1"/>
<comment type="similarity">
    <text evidence="2">Belongs to the auxin efflux carrier (TC 2.A.69) family.</text>
</comment>
<feature type="transmembrane region" description="Helical" evidence="8">
    <location>
        <begin position="35"/>
        <end position="52"/>
    </location>
</feature>
<protein>
    <submittedName>
        <fullName evidence="9">Permease</fullName>
    </submittedName>
</protein>
<dbReference type="PANTHER" id="PTHR36838:SF1">
    <property type="entry name" value="SLR1864 PROTEIN"/>
    <property type="match status" value="1"/>
</dbReference>